<dbReference type="Pfam" id="PF13640">
    <property type="entry name" value="2OG-FeII_Oxy_3"/>
    <property type="match status" value="1"/>
</dbReference>
<dbReference type="EMBL" id="KJ019089">
    <property type="protein sequence ID" value="AIX28551.1"/>
    <property type="molecule type" value="Genomic_DNA"/>
</dbReference>
<dbReference type="Proteomes" id="UP000185285">
    <property type="component" value="Segment"/>
</dbReference>
<evidence type="ECO:0000256" key="1">
    <source>
        <dbReference type="ARBA" id="ARBA00022723"/>
    </source>
</evidence>
<dbReference type="InterPro" id="IPR045054">
    <property type="entry name" value="P4HA-like"/>
</dbReference>
<gene>
    <name evidence="4" type="ORF">Syn7803US23_207</name>
</gene>
<keyword evidence="2" id="KW-0408">Iron</keyword>
<dbReference type="Gene3D" id="2.60.120.620">
    <property type="entry name" value="q2cbj1_9rhob like domain"/>
    <property type="match status" value="1"/>
</dbReference>
<protein>
    <submittedName>
        <fullName evidence="4">2OG-Fe(II) oxygenase</fullName>
    </submittedName>
</protein>
<keyword evidence="5" id="KW-1185">Reference proteome</keyword>
<evidence type="ECO:0000313" key="4">
    <source>
        <dbReference type="EMBL" id="AIX28551.1"/>
    </source>
</evidence>
<evidence type="ECO:0000256" key="2">
    <source>
        <dbReference type="ARBA" id="ARBA00023004"/>
    </source>
</evidence>
<keyword evidence="1" id="KW-0479">Metal-binding</keyword>
<organism evidence="4 5">
    <name type="scientific">Synechococcus phage ACG-2014j</name>
    <dbReference type="NCBI Taxonomy" id="1493514"/>
    <lineage>
        <taxon>Viruses</taxon>
        <taxon>Duplodnaviria</taxon>
        <taxon>Heunggongvirae</taxon>
        <taxon>Uroviricota</taxon>
        <taxon>Caudoviricetes</taxon>
        <taxon>Pantevenvirales</taxon>
        <taxon>Kyanoviridae</taxon>
        <taxon>Potamoivirus</taxon>
        <taxon>Potamoivirus tusconj</taxon>
    </lineage>
</organism>
<dbReference type="InterPro" id="IPR044862">
    <property type="entry name" value="Pro_4_hyd_alph_FE2OG_OXY"/>
</dbReference>
<dbReference type="GO" id="GO:0046872">
    <property type="term" value="F:metal ion binding"/>
    <property type="evidence" value="ECO:0007669"/>
    <property type="project" value="UniProtKB-KW"/>
</dbReference>
<evidence type="ECO:0000259" key="3">
    <source>
        <dbReference type="Pfam" id="PF13640"/>
    </source>
</evidence>
<dbReference type="PANTHER" id="PTHR10869">
    <property type="entry name" value="PROLYL 4-HYDROXYLASE ALPHA SUBUNIT"/>
    <property type="match status" value="1"/>
</dbReference>
<feature type="domain" description="Prolyl 4-hydroxylase alpha subunit Fe(2+) 2OG dioxygenase" evidence="3">
    <location>
        <begin position="108"/>
        <end position="196"/>
    </location>
</feature>
<dbReference type="PANTHER" id="PTHR10869:SF246">
    <property type="entry name" value="TRANSMEMBRANE PROLYL 4-HYDROXYLASE"/>
    <property type="match status" value="1"/>
</dbReference>
<evidence type="ECO:0000313" key="5">
    <source>
        <dbReference type="Proteomes" id="UP000185285"/>
    </source>
</evidence>
<sequence>MNKYPEYDLPFNSFIGGWTIPPDVCDDVVDFFNTTTELEKLPGVVSGNRVDPDIKDSTDLCVPAFCSITNVKWKNYFNTLIEVVDAYLDKYAEAMPNSKIGFREGHNIQHYKKGGGYKIYHSERSIMDPVQLCRHLVYMTYLNDVESGGETEFLYQNLKIKPQKGLTLIWPTDWTHTHRGIPSMEEEKMIVTGWVHYLH</sequence>
<reference evidence="4 5" key="1">
    <citation type="submission" date="2013-12" db="EMBL/GenBank/DDBJ databases">
        <title>Ecological redundancy of diverse viral populations within a natural community.</title>
        <authorList>
            <person name="Gregory A.C."/>
            <person name="LaButti K."/>
            <person name="Copeland A."/>
            <person name="Woyke T."/>
            <person name="Sullivan M.B."/>
        </authorList>
    </citation>
    <scope>NUCLEOTIDE SEQUENCE [LARGE SCALE GENOMIC DNA]</scope>
    <source>
        <strain evidence="4">Syn7803US23</strain>
    </source>
</reference>
<name>A0A0E3FJD0_9CAUD</name>
<proteinExistence type="predicted"/>
<accession>A0A0E3FJD0</accession>